<name>A0A9Q1BMC1_HOLLE</name>
<dbReference type="PROSITE" id="PS51257">
    <property type="entry name" value="PROKAR_LIPOPROTEIN"/>
    <property type="match status" value="1"/>
</dbReference>
<evidence type="ECO:0000313" key="9">
    <source>
        <dbReference type="EMBL" id="KAJ8029151.1"/>
    </source>
</evidence>
<dbReference type="GO" id="GO:0016020">
    <property type="term" value="C:membrane"/>
    <property type="evidence" value="ECO:0007669"/>
    <property type="project" value="InterPro"/>
</dbReference>
<evidence type="ECO:0000256" key="4">
    <source>
        <dbReference type="ARBA" id="ARBA00023170"/>
    </source>
</evidence>
<dbReference type="PROSITE" id="PS00420">
    <property type="entry name" value="SRCR_1"/>
    <property type="match status" value="2"/>
</dbReference>
<comment type="caution">
    <text evidence="9">The sequence shown here is derived from an EMBL/GenBank/DDBJ whole genome shotgun (WGS) entry which is preliminary data.</text>
</comment>
<dbReference type="OrthoDB" id="536948at2759"/>
<dbReference type="Gene3D" id="3.10.250.10">
    <property type="entry name" value="SRCR-like domain"/>
    <property type="match status" value="2"/>
</dbReference>
<dbReference type="SUPFAM" id="SSF56487">
    <property type="entry name" value="SRCR-like"/>
    <property type="match status" value="2"/>
</dbReference>
<evidence type="ECO:0000256" key="2">
    <source>
        <dbReference type="ARBA" id="ARBA00022737"/>
    </source>
</evidence>
<dbReference type="PRINTS" id="PR00258">
    <property type="entry name" value="SPERACTRCPTR"/>
</dbReference>
<reference evidence="9" key="1">
    <citation type="submission" date="2021-10" db="EMBL/GenBank/DDBJ databases">
        <title>Tropical sea cucumber genome reveals ecological adaptation and Cuvierian tubules defense mechanism.</title>
        <authorList>
            <person name="Chen T."/>
        </authorList>
    </citation>
    <scope>NUCLEOTIDE SEQUENCE</scope>
    <source>
        <strain evidence="9">Nanhai2018</strain>
        <tissue evidence="9">Muscle</tissue>
    </source>
</reference>
<dbReference type="FunFam" id="3.10.250.10:FF:000006">
    <property type="entry name" value="neurotrypsin isoform X2"/>
    <property type="match status" value="1"/>
</dbReference>
<evidence type="ECO:0000256" key="6">
    <source>
        <dbReference type="PROSITE-ProRule" id="PRU00196"/>
    </source>
</evidence>
<feature type="chain" id="PRO_5040388815" evidence="7">
    <location>
        <begin position="34"/>
        <end position="208"/>
    </location>
</feature>
<keyword evidence="4" id="KW-0675">Receptor</keyword>
<feature type="domain" description="SRCR" evidence="8">
    <location>
        <begin position="140"/>
        <end position="208"/>
    </location>
</feature>
<keyword evidence="1 7" id="KW-0732">Signal</keyword>
<evidence type="ECO:0000256" key="3">
    <source>
        <dbReference type="ARBA" id="ARBA00023157"/>
    </source>
</evidence>
<feature type="disulfide bond" evidence="6">
    <location>
        <begin position="107"/>
        <end position="117"/>
    </location>
</feature>
<organism evidence="9 10">
    <name type="scientific">Holothuria leucospilota</name>
    <name type="common">Black long sea cucumber</name>
    <name type="synonym">Mertensiothuria leucospilota</name>
    <dbReference type="NCBI Taxonomy" id="206669"/>
    <lineage>
        <taxon>Eukaryota</taxon>
        <taxon>Metazoa</taxon>
        <taxon>Echinodermata</taxon>
        <taxon>Eleutherozoa</taxon>
        <taxon>Echinozoa</taxon>
        <taxon>Holothuroidea</taxon>
        <taxon>Aspidochirotacea</taxon>
        <taxon>Aspidochirotida</taxon>
        <taxon>Holothuriidae</taxon>
        <taxon>Holothuria</taxon>
    </lineage>
</organism>
<feature type="signal peptide" evidence="7">
    <location>
        <begin position="1"/>
        <end position="33"/>
    </location>
</feature>
<keyword evidence="5" id="KW-0325">Glycoprotein</keyword>
<dbReference type="Pfam" id="PF00530">
    <property type="entry name" value="SRCR"/>
    <property type="match status" value="2"/>
</dbReference>
<feature type="domain" description="SRCR" evidence="8">
    <location>
        <begin position="38"/>
        <end position="138"/>
    </location>
</feature>
<sequence>MAIGGRTKQYNNVPVVLALFLHVSLSFLSGCRCHIGDIRLVDGFSAGSGRVEVFHNGRWGTVCDDGWSEEDARVACRQLGFDLGATAVSNACFGQGSGPIWLDDVGCSGNEASISSCSHAGTGVHNCGHGEDAGVICGDIRLVGGSSPNEGRVEVYHDNQWGTVCDDYWSDVDAAVVCRQLGLNNGATAHSSAHFGAGSGTTWLDDVG</sequence>
<dbReference type="Proteomes" id="UP001152320">
    <property type="component" value="Chromosome 14"/>
</dbReference>
<keyword evidence="10" id="KW-1185">Reference proteome</keyword>
<gene>
    <name evidence="9" type="ORF">HOLleu_28481</name>
</gene>
<evidence type="ECO:0000256" key="5">
    <source>
        <dbReference type="ARBA" id="ARBA00023180"/>
    </source>
</evidence>
<dbReference type="PANTHER" id="PTHR48071">
    <property type="entry name" value="SRCR DOMAIN-CONTAINING PROTEIN"/>
    <property type="match status" value="1"/>
</dbReference>
<proteinExistence type="predicted"/>
<comment type="caution">
    <text evidence="6">Lacks conserved residue(s) required for the propagation of feature annotation.</text>
</comment>
<accession>A0A9Q1BMC1</accession>
<dbReference type="SMART" id="SM00202">
    <property type="entry name" value="SR"/>
    <property type="match status" value="2"/>
</dbReference>
<dbReference type="PANTHER" id="PTHR48071:SF18">
    <property type="entry name" value="DELETED IN MALIGNANT BRAIN TUMORS 1 PROTEIN-RELATED"/>
    <property type="match status" value="1"/>
</dbReference>
<evidence type="ECO:0000313" key="10">
    <source>
        <dbReference type="Proteomes" id="UP001152320"/>
    </source>
</evidence>
<evidence type="ECO:0000256" key="1">
    <source>
        <dbReference type="ARBA" id="ARBA00022729"/>
    </source>
</evidence>
<keyword evidence="3 6" id="KW-1015">Disulfide bond</keyword>
<dbReference type="InterPro" id="IPR001190">
    <property type="entry name" value="SRCR"/>
</dbReference>
<protein>
    <submittedName>
        <fullName evidence="9">Neurotrypsin</fullName>
    </submittedName>
</protein>
<evidence type="ECO:0000256" key="7">
    <source>
        <dbReference type="SAM" id="SignalP"/>
    </source>
</evidence>
<feature type="disulfide bond" evidence="6">
    <location>
        <begin position="63"/>
        <end position="127"/>
    </location>
</feature>
<dbReference type="EMBL" id="JAIZAY010000014">
    <property type="protein sequence ID" value="KAJ8029151.1"/>
    <property type="molecule type" value="Genomic_DNA"/>
</dbReference>
<dbReference type="FunFam" id="3.10.250.10:FF:000007">
    <property type="entry name" value="Soluble scavenger receptor cysteine-rich domain-containing protein SSC5D"/>
    <property type="match status" value="1"/>
</dbReference>
<dbReference type="InterPro" id="IPR036772">
    <property type="entry name" value="SRCR-like_dom_sf"/>
</dbReference>
<keyword evidence="2" id="KW-0677">Repeat</keyword>
<dbReference type="AlphaFoldDB" id="A0A9Q1BMC1"/>
<evidence type="ECO:0000259" key="8">
    <source>
        <dbReference type="PROSITE" id="PS50287"/>
    </source>
</evidence>
<feature type="disulfide bond" evidence="6">
    <location>
        <begin position="76"/>
        <end position="137"/>
    </location>
</feature>
<dbReference type="PROSITE" id="PS50287">
    <property type="entry name" value="SRCR_2"/>
    <property type="match status" value="2"/>
</dbReference>